<sequence>MIGLVAAVSAAVIAAPNSPATPSPIPTAADATITIDGHGYGHGIGLSQWGAYGYAVDHGWTAPQILDRYYGGTVAGAVPVDSLLTVRL</sequence>
<dbReference type="EMBL" id="CAEZYF010000001">
    <property type="protein sequence ID" value="CAB4703217.1"/>
    <property type="molecule type" value="Genomic_DNA"/>
</dbReference>
<reference evidence="1" key="1">
    <citation type="submission" date="2020-05" db="EMBL/GenBank/DDBJ databases">
        <authorList>
            <person name="Chiriac C."/>
            <person name="Salcher M."/>
            <person name="Ghai R."/>
            <person name="Kavagutti S V."/>
        </authorList>
    </citation>
    <scope>NUCLEOTIDE SEQUENCE</scope>
</reference>
<name>A0A6J6PWT3_9ZZZZ</name>
<protein>
    <submittedName>
        <fullName evidence="1">Unannotated protein</fullName>
    </submittedName>
</protein>
<accession>A0A6J6PWT3</accession>
<evidence type="ECO:0000313" key="1">
    <source>
        <dbReference type="EMBL" id="CAB4703217.1"/>
    </source>
</evidence>
<proteinExistence type="predicted"/>
<dbReference type="AlphaFoldDB" id="A0A6J6PWT3"/>
<organism evidence="1">
    <name type="scientific">freshwater metagenome</name>
    <dbReference type="NCBI Taxonomy" id="449393"/>
    <lineage>
        <taxon>unclassified sequences</taxon>
        <taxon>metagenomes</taxon>
        <taxon>ecological metagenomes</taxon>
    </lineage>
</organism>
<gene>
    <name evidence="1" type="ORF">UFOPK2656_00187</name>
</gene>